<keyword evidence="3" id="KW-0732">Signal</keyword>
<gene>
    <name evidence="5" type="ordered locus">CCNA_01650</name>
</gene>
<dbReference type="CDD" id="cd00305">
    <property type="entry name" value="Cu-Zn_Superoxide_Dismutase"/>
    <property type="match status" value="1"/>
</dbReference>
<dbReference type="PROSITE" id="PS00087">
    <property type="entry name" value="SOD_CU_ZN_1"/>
    <property type="match status" value="1"/>
</dbReference>
<evidence type="ECO:0000313" key="5">
    <source>
        <dbReference type="EMBL" id="ACL95115.1"/>
    </source>
</evidence>
<dbReference type="PANTHER" id="PTHR10003">
    <property type="entry name" value="SUPEROXIDE DISMUTASE CU-ZN -RELATED"/>
    <property type="match status" value="1"/>
</dbReference>
<keyword evidence="2" id="KW-0479">Metal-binding</keyword>
<evidence type="ECO:0000256" key="1">
    <source>
        <dbReference type="ARBA" id="ARBA00010457"/>
    </source>
</evidence>
<feature type="chain" id="PRO_5002605807" description="Superoxide dismutase [Cu-Zn]" evidence="3">
    <location>
        <begin position="24"/>
        <end position="174"/>
    </location>
</feature>
<dbReference type="PATRIC" id="fig|565050.3.peg.1626"/>
<dbReference type="Proteomes" id="UP000001364">
    <property type="component" value="Chromosome"/>
</dbReference>
<comment type="catalytic activity">
    <reaction evidence="2">
        <text>2 superoxide + 2 H(+) = H2O2 + O2</text>
        <dbReference type="Rhea" id="RHEA:20696"/>
        <dbReference type="ChEBI" id="CHEBI:15378"/>
        <dbReference type="ChEBI" id="CHEBI:15379"/>
        <dbReference type="ChEBI" id="CHEBI:16240"/>
        <dbReference type="ChEBI" id="CHEBI:18421"/>
        <dbReference type="EC" id="1.15.1.1"/>
    </reaction>
</comment>
<keyword evidence="2" id="KW-0862">Zinc</keyword>
<keyword evidence="2 5" id="KW-0560">Oxidoreductase</keyword>
<dbReference type="GeneID" id="7331709"/>
<evidence type="ECO:0000313" key="6">
    <source>
        <dbReference type="Proteomes" id="UP000001364"/>
    </source>
</evidence>
<evidence type="ECO:0000256" key="3">
    <source>
        <dbReference type="SAM" id="SignalP"/>
    </source>
</evidence>
<dbReference type="KEGG" id="ccs:CCNA_01650"/>
<keyword evidence="2" id="KW-0186">Copper</keyword>
<dbReference type="RefSeq" id="WP_010919453.1">
    <property type="nucleotide sequence ID" value="NC_011916.1"/>
</dbReference>
<organism evidence="5 6">
    <name type="scientific">Caulobacter vibrioides (strain NA1000 / CB15N)</name>
    <name type="common">Caulobacter crescentus</name>
    <dbReference type="NCBI Taxonomy" id="565050"/>
    <lineage>
        <taxon>Bacteria</taxon>
        <taxon>Pseudomonadati</taxon>
        <taxon>Pseudomonadota</taxon>
        <taxon>Alphaproteobacteria</taxon>
        <taxon>Caulobacterales</taxon>
        <taxon>Caulobacteraceae</taxon>
        <taxon>Caulobacter</taxon>
    </lineage>
</organism>
<dbReference type="NCBIfam" id="NF047632">
    <property type="entry name" value="SodCCaul"/>
    <property type="match status" value="1"/>
</dbReference>
<evidence type="ECO:0000256" key="2">
    <source>
        <dbReference type="RuleBase" id="RU000393"/>
    </source>
</evidence>
<dbReference type="InterPro" id="IPR001424">
    <property type="entry name" value="SOD_Cu_Zn_dom"/>
</dbReference>
<dbReference type="EC" id="1.15.1.1" evidence="2"/>
<dbReference type="RefSeq" id="YP_002517023.1">
    <property type="nucleotide sequence ID" value="NC_011916.1"/>
</dbReference>
<feature type="domain" description="Superoxide dismutase copper/zinc binding" evidence="4">
    <location>
        <begin position="40"/>
        <end position="173"/>
    </location>
</feature>
<evidence type="ECO:0000259" key="4">
    <source>
        <dbReference type="Pfam" id="PF00080"/>
    </source>
</evidence>
<name>A0A0H3C8G5_CAUVN</name>
<dbReference type="HOGENOM" id="CLU_056632_8_1_5"/>
<dbReference type="EMBL" id="CP001340">
    <property type="protein sequence ID" value="ACL95115.1"/>
    <property type="molecule type" value="Genomic_DNA"/>
</dbReference>
<comment type="similarity">
    <text evidence="1 2">Belongs to the Cu-Zn superoxide dismutase family.</text>
</comment>
<dbReference type="PROSITE" id="PS00332">
    <property type="entry name" value="SOD_CU_ZN_2"/>
    <property type="match status" value="1"/>
</dbReference>
<dbReference type="InterPro" id="IPR036423">
    <property type="entry name" value="SOD-like_Cu/Zn_dom_sf"/>
</dbReference>
<dbReference type="GO" id="GO:0005507">
    <property type="term" value="F:copper ion binding"/>
    <property type="evidence" value="ECO:0007669"/>
    <property type="project" value="InterPro"/>
</dbReference>
<dbReference type="GO" id="GO:0004784">
    <property type="term" value="F:superoxide dismutase activity"/>
    <property type="evidence" value="ECO:0007669"/>
    <property type="project" value="UniProtKB-EC"/>
</dbReference>
<dbReference type="SMR" id="A0A0H3C8G5"/>
<accession>A0A0H3C8G5</accession>
<keyword evidence="6" id="KW-1185">Reference proteome</keyword>
<proteinExistence type="inferred from homology"/>
<dbReference type="Gene3D" id="2.60.40.200">
    <property type="entry name" value="Superoxide dismutase, copper/zinc binding domain"/>
    <property type="match status" value="1"/>
</dbReference>
<reference evidence="5 6" key="1">
    <citation type="journal article" date="2010" name="J. Bacteriol.">
        <title>The genetic basis of laboratory adaptation in Caulobacter crescentus.</title>
        <authorList>
            <person name="Marks M.E."/>
            <person name="Castro-Rojas C.M."/>
            <person name="Teiling C."/>
            <person name="Du L."/>
            <person name="Kapatral V."/>
            <person name="Walunas T.L."/>
            <person name="Crosson S."/>
        </authorList>
    </citation>
    <scope>NUCLEOTIDE SEQUENCE [LARGE SCALE GENOMIC DNA]</scope>
    <source>
        <strain evidence="6">NA1000 / CB15N</strain>
    </source>
</reference>
<dbReference type="OrthoDB" id="5431326at2"/>
<dbReference type="InterPro" id="IPR024134">
    <property type="entry name" value="SOD_Cu/Zn_/chaperone"/>
</dbReference>
<comment type="cofactor">
    <cofactor evidence="2">
        <name>Zn(2+)</name>
        <dbReference type="ChEBI" id="CHEBI:29105"/>
    </cofactor>
    <text evidence="2">Binds 1 zinc ion per subunit.</text>
</comment>
<comment type="function">
    <text evidence="2">Destroys radicals which are normally produced within the cells and which are toxic to biological systems.</text>
</comment>
<comment type="cofactor">
    <cofactor evidence="2">
        <name>Cu cation</name>
        <dbReference type="ChEBI" id="CHEBI:23378"/>
    </cofactor>
    <text evidence="2">Binds 1 copper ion per subunit.</text>
</comment>
<dbReference type="SUPFAM" id="SSF49329">
    <property type="entry name" value="Cu,Zn superoxide dismutase-like"/>
    <property type="match status" value="1"/>
</dbReference>
<dbReference type="PhylomeDB" id="A0A0H3C8G5"/>
<dbReference type="AlphaFoldDB" id="A0A0H3C8G5"/>
<sequence>MIRLSAAAALGLAAALAASPALAQTSATAVVKAGDGKDAGAVTVTEAPHGVLLKLELKGLTPGWHAAHFHEKGDCGTPDFKSAGAHVHTAATTVHGLLNPDANDSGDLPNIFAAADGAATAEIYSPLVSLKGAGGRPALLDADGSSIVVHANPDDHKTQPIGGAGARVACGVIK</sequence>
<feature type="signal peptide" evidence="3">
    <location>
        <begin position="1"/>
        <end position="23"/>
    </location>
</feature>
<protein>
    <recommendedName>
        <fullName evidence="2">Superoxide dismutase [Cu-Zn]</fullName>
        <ecNumber evidence="2">1.15.1.1</ecNumber>
    </recommendedName>
</protein>
<dbReference type="Pfam" id="PF00080">
    <property type="entry name" value="Sod_Cu"/>
    <property type="match status" value="1"/>
</dbReference>
<dbReference type="InterPro" id="IPR018152">
    <property type="entry name" value="SOD_Cu/Zn_BS"/>
</dbReference>